<dbReference type="AlphaFoldDB" id="A0A5J5BAR5"/>
<keyword evidence="3" id="KW-0547">Nucleotide-binding</keyword>
<feature type="compositionally biased region" description="Basic and acidic residues" evidence="6">
    <location>
        <begin position="1"/>
        <end position="18"/>
    </location>
</feature>
<evidence type="ECO:0000313" key="8">
    <source>
        <dbReference type="Proteomes" id="UP000325577"/>
    </source>
</evidence>
<evidence type="ECO:0000256" key="1">
    <source>
        <dbReference type="ARBA" id="ARBA00022527"/>
    </source>
</evidence>
<dbReference type="PANTHER" id="PTHR24351">
    <property type="entry name" value="RIBOSOMAL PROTEIN S6 KINASE"/>
    <property type="match status" value="1"/>
</dbReference>
<reference evidence="7 8" key="1">
    <citation type="submission" date="2019-09" db="EMBL/GenBank/DDBJ databases">
        <title>A chromosome-level genome assembly of the Chinese tupelo Nyssa sinensis.</title>
        <authorList>
            <person name="Yang X."/>
            <person name="Kang M."/>
            <person name="Yang Y."/>
            <person name="Xiong H."/>
            <person name="Wang M."/>
            <person name="Zhang Z."/>
            <person name="Wang Z."/>
            <person name="Wu H."/>
            <person name="Ma T."/>
            <person name="Liu J."/>
            <person name="Xi Z."/>
        </authorList>
    </citation>
    <scope>NUCLEOTIDE SEQUENCE [LARGE SCALE GENOMIC DNA]</scope>
    <source>
        <strain evidence="7">J267</strain>
        <tissue evidence="7">Leaf</tissue>
    </source>
</reference>
<evidence type="ECO:0000256" key="3">
    <source>
        <dbReference type="ARBA" id="ARBA00022741"/>
    </source>
</evidence>
<dbReference type="Proteomes" id="UP000325577">
    <property type="component" value="Linkage Group LG14"/>
</dbReference>
<evidence type="ECO:0000256" key="4">
    <source>
        <dbReference type="ARBA" id="ARBA00022777"/>
    </source>
</evidence>
<feature type="compositionally biased region" description="Basic and acidic residues" evidence="6">
    <location>
        <begin position="25"/>
        <end position="54"/>
    </location>
</feature>
<evidence type="ECO:0000256" key="6">
    <source>
        <dbReference type="SAM" id="MobiDB-lite"/>
    </source>
</evidence>
<keyword evidence="5" id="KW-0067">ATP-binding</keyword>
<organism evidence="7 8">
    <name type="scientific">Nyssa sinensis</name>
    <dbReference type="NCBI Taxonomy" id="561372"/>
    <lineage>
        <taxon>Eukaryota</taxon>
        <taxon>Viridiplantae</taxon>
        <taxon>Streptophyta</taxon>
        <taxon>Embryophyta</taxon>
        <taxon>Tracheophyta</taxon>
        <taxon>Spermatophyta</taxon>
        <taxon>Magnoliopsida</taxon>
        <taxon>eudicotyledons</taxon>
        <taxon>Gunneridae</taxon>
        <taxon>Pentapetalae</taxon>
        <taxon>asterids</taxon>
        <taxon>Cornales</taxon>
        <taxon>Nyssaceae</taxon>
        <taxon>Nyssa</taxon>
    </lineage>
</organism>
<dbReference type="InterPro" id="IPR011009">
    <property type="entry name" value="Kinase-like_dom_sf"/>
</dbReference>
<evidence type="ECO:0000313" key="7">
    <source>
        <dbReference type="EMBL" id="KAA8538857.1"/>
    </source>
</evidence>
<dbReference type="GO" id="GO:0004674">
    <property type="term" value="F:protein serine/threonine kinase activity"/>
    <property type="evidence" value="ECO:0007669"/>
    <property type="project" value="UniProtKB-KW"/>
</dbReference>
<gene>
    <name evidence="7" type="ORF">F0562_025549</name>
</gene>
<keyword evidence="4" id="KW-0418">Kinase</keyword>
<dbReference type="SUPFAM" id="SSF56112">
    <property type="entry name" value="Protein kinase-like (PK-like)"/>
    <property type="match status" value="1"/>
</dbReference>
<evidence type="ECO:0000256" key="5">
    <source>
        <dbReference type="ARBA" id="ARBA00022840"/>
    </source>
</evidence>
<keyword evidence="8" id="KW-1185">Reference proteome</keyword>
<name>A0A5J5BAR5_9ASTE</name>
<feature type="region of interest" description="Disordered" evidence="6">
    <location>
        <begin position="110"/>
        <end position="140"/>
    </location>
</feature>
<dbReference type="GO" id="GO:0005524">
    <property type="term" value="F:ATP binding"/>
    <property type="evidence" value="ECO:0007669"/>
    <property type="project" value="UniProtKB-KW"/>
</dbReference>
<dbReference type="OrthoDB" id="1747258at2759"/>
<sequence length="140" mass="15239">MKDGGSVDGGKEAMEKLVHSGGRGGDVKCEDAEKLRIHTHSDVGDMDSLEKMVDGSDSEDSSDGLSTASDSHAQPPFTHANRKKLQEKIINEKVKLPPRLSSEAHSVLKGLLQKEPSRRLGSGPSGSDEIKRHKWFRPIN</sequence>
<keyword evidence="1" id="KW-0723">Serine/threonine-protein kinase</keyword>
<dbReference type="EMBL" id="CM018037">
    <property type="protein sequence ID" value="KAA8538857.1"/>
    <property type="molecule type" value="Genomic_DNA"/>
</dbReference>
<dbReference type="Gene3D" id="1.10.510.10">
    <property type="entry name" value="Transferase(Phosphotransferase) domain 1"/>
    <property type="match status" value="1"/>
</dbReference>
<evidence type="ECO:0008006" key="9">
    <source>
        <dbReference type="Google" id="ProtNLM"/>
    </source>
</evidence>
<feature type="region of interest" description="Disordered" evidence="6">
    <location>
        <begin position="1"/>
        <end position="83"/>
    </location>
</feature>
<evidence type="ECO:0000256" key="2">
    <source>
        <dbReference type="ARBA" id="ARBA00022679"/>
    </source>
</evidence>
<proteinExistence type="predicted"/>
<keyword evidence="2" id="KW-0808">Transferase</keyword>
<protein>
    <recommendedName>
        <fullName evidence="9">AGC-kinase C-terminal domain-containing protein</fullName>
    </recommendedName>
</protein>
<accession>A0A5J5BAR5</accession>